<comment type="caution">
    <text evidence="2">The sequence shown here is derived from an EMBL/GenBank/DDBJ whole genome shotgun (WGS) entry which is preliminary data.</text>
</comment>
<proteinExistence type="predicted"/>
<keyword evidence="1" id="KW-0812">Transmembrane</keyword>
<accession>A0ABT8R1R1</accession>
<evidence type="ECO:0000313" key="2">
    <source>
        <dbReference type="EMBL" id="MDO1446027.1"/>
    </source>
</evidence>
<organism evidence="2 3">
    <name type="scientific">Rhodocytophaga aerolata</name>
    <dbReference type="NCBI Taxonomy" id="455078"/>
    <lineage>
        <taxon>Bacteria</taxon>
        <taxon>Pseudomonadati</taxon>
        <taxon>Bacteroidota</taxon>
        <taxon>Cytophagia</taxon>
        <taxon>Cytophagales</taxon>
        <taxon>Rhodocytophagaceae</taxon>
        <taxon>Rhodocytophaga</taxon>
    </lineage>
</organism>
<dbReference type="Pfam" id="PF03203">
    <property type="entry name" value="MerC"/>
    <property type="match status" value="1"/>
</dbReference>
<gene>
    <name evidence="2" type="ORF">Q0590_07180</name>
</gene>
<dbReference type="Proteomes" id="UP001168528">
    <property type="component" value="Unassembled WGS sequence"/>
</dbReference>
<dbReference type="InterPro" id="IPR004891">
    <property type="entry name" value="Mercury-R_MerC"/>
</dbReference>
<name>A0ABT8R1R1_9BACT</name>
<protein>
    <submittedName>
        <fullName evidence="2">MerC domain-containing protein</fullName>
    </submittedName>
</protein>
<evidence type="ECO:0000313" key="3">
    <source>
        <dbReference type="Proteomes" id="UP001168528"/>
    </source>
</evidence>
<dbReference type="RefSeq" id="WP_302036832.1">
    <property type="nucleotide sequence ID" value="NZ_JAUKPO010000003.1"/>
</dbReference>
<feature type="transmembrane region" description="Helical" evidence="1">
    <location>
        <begin position="49"/>
        <end position="68"/>
    </location>
</feature>
<keyword evidence="1" id="KW-1133">Transmembrane helix</keyword>
<feature type="transmembrane region" description="Helical" evidence="1">
    <location>
        <begin position="80"/>
        <end position="99"/>
    </location>
</feature>
<sequence length="134" mass="14762">MKKAQAHNGKSRWDKAGFILSLVCAIHCASMPLLIAIVPLIGIDFLHNPVLELTLIGTAVVIAGSILVRDYRQVHRNFTPLFLLLLGVVAKLCGIFVFGHQYEPVIITSGAAFILLAYIANWRLRATHRPSCKC</sequence>
<keyword evidence="3" id="KW-1185">Reference proteome</keyword>
<dbReference type="EMBL" id="JAUKPO010000003">
    <property type="protein sequence ID" value="MDO1446027.1"/>
    <property type="molecule type" value="Genomic_DNA"/>
</dbReference>
<reference evidence="2" key="1">
    <citation type="submission" date="2023-07" db="EMBL/GenBank/DDBJ databases">
        <title>The genome sequence of Rhodocytophaga aerolata KACC 12507.</title>
        <authorList>
            <person name="Zhang X."/>
        </authorList>
    </citation>
    <scope>NUCLEOTIDE SEQUENCE</scope>
    <source>
        <strain evidence="2">KACC 12507</strain>
    </source>
</reference>
<feature type="transmembrane region" description="Helical" evidence="1">
    <location>
        <begin position="20"/>
        <end position="43"/>
    </location>
</feature>
<feature type="transmembrane region" description="Helical" evidence="1">
    <location>
        <begin position="105"/>
        <end position="124"/>
    </location>
</feature>
<evidence type="ECO:0000256" key="1">
    <source>
        <dbReference type="SAM" id="Phobius"/>
    </source>
</evidence>
<keyword evidence="1" id="KW-0472">Membrane</keyword>